<evidence type="ECO:0000256" key="3">
    <source>
        <dbReference type="ARBA" id="ARBA00022617"/>
    </source>
</evidence>
<evidence type="ECO:0000256" key="1">
    <source>
        <dbReference type="ARBA" id="ARBA00004196"/>
    </source>
</evidence>
<comment type="subcellular location">
    <subcellularLocation>
        <location evidence="1">Cell envelope</location>
    </subcellularLocation>
</comment>
<name>A0A1H8A382_9BACI</name>
<dbReference type="STRING" id="930146.SAMN05192533_104222"/>
<evidence type="ECO:0000259" key="8">
    <source>
        <dbReference type="Pfam" id="PF03264"/>
    </source>
</evidence>
<keyword evidence="3" id="KW-0349">Heme</keyword>
<evidence type="ECO:0000256" key="5">
    <source>
        <dbReference type="ARBA" id="ARBA00022729"/>
    </source>
</evidence>
<evidence type="ECO:0000256" key="7">
    <source>
        <dbReference type="ARBA" id="ARBA00023004"/>
    </source>
</evidence>
<dbReference type="AlphaFoldDB" id="A0A1H8A382"/>
<dbReference type="InterPro" id="IPR051829">
    <property type="entry name" value="Multiheme_Cytochr_ET"/>
</dbReference>
<proteinExistence type="predicted"/>
<evidence type="ECO:0000256" key="2">
    <source>
        <dbReference type="ARBA" id="ARBA00022448"/>
    </source>
</evidence>
<dbReference type="InterPro" id="IPR038266">
    <property type="entry name" value="NapC/NirT_cytc_sf"/>
</dbReference>
<protein>
    <submittedName>
        <fullName evidence="9">Cytochrome c-type protein NapC</fullName>
    </submittedName>
</protein>
<evidence type="ECO:0000313" key="10">
    <source>
        <dbReference type="Proteomes" id="UP000198553"/>
    </source>
</evidence>
<gene>
    <name evidence="9" type="ORF">SAMN05192533_104222</name>
</gene>
<dbReference type="InterPro" id="IPR005126">
    <property type="entry name" value="NapC/NirT_cyt_c_N"/>
</dbReference>
<keyword evidence="2" id="KW-0813">Transport</keyword>
<keyword evidence="10" id="KW-1185">Reference proteome</keyword>
<evidence type="ECO:0000256" key="4">
    <source>
        <dbReference type="ARBA" id="ARBA00022723"/>
    </source>
</evidence>
<keyword evidence="5" id="KW-0732">Signal</keyword>
<keyword evidence="6" id="KW-0249">Electron transport</keyword>
<dbReference type="InterPro" id="IPR036280">
    <property type="entry name" value="Multihaem_cyt_sf"/>
</dbReference>
<dbReference type="Gene3D" id="3.90.10.10">
    <property type="entry name" value="Cytochrome C3"/>
    <property type="match status" value="1"/>
</dbReference>
<keyword evidence="7" id="KW-0408">Iron</keyword>
<dbReference type="OrthoDB" id="9791652at2"/>
<sequence length="451" mass="51123">MKFWKRKQKVQTEETEKKPGLFRRLWRKFRGIDWKNPVNRWKLLFASLFAVIAFSGTLWGAIAFTSNPEFCSWCHEMAPEYVTFEVSAHSEIKCTQCHIEPGAVNLVTHKIHSLKEVYYHIVGPPDPIVQTIAVTDESCMQCHSENRLVSATGDLIVNHSEHIQEDIPCITCHSGVAHAKVVERGINDSTTYDYWTMENADKLVNDSYMRPNMGSCIDCHDEVNKGNRPWEDIQYSLPENPHKDGHGKQDDDHAKAATIDTAASNLTDAEKETNEKKKVQGIILQALGKQTEDVKVSMECSTCHMEVGIPDNHQEINWDKNHGTDAIQQLDECIDCHQDSKWVKHFAKEEITSLIDAGAKRTEYNPDPAIAKIESRENNFCSSCHSSRPESHLESDVWLTAHADDAKSKQQKEQCFICHDQAKPSATTKLTAPTDVYCEQCHRTGFSGLKQ</sequence>
<dbReference type="PANTHER" id="PTHR35038">
    <property type="entry name" value="DISSIMILATORY SULFITE REDUCTASE SIRA"/>
    <property type="match status" value="1"/>
</dbReference>
<dbReference type="Proteomes" id="UP000198553">
    <property type="component" value="Unassembled WGS sequence"/>
</dbReference>
<dbReference type="EMBL" id="FOBW01000004">
    <property type="protein sequence ID" value="SEM65051.1"/>
    <property type="molecule type" value="Genomic_DNA"/>
</dbReference>
<keyword evidence="4" id="KW-0479">Metal-binding</keyword>
<evidence type="ECO:0000313" key="9">
    <source>
        <dbReference type="EMBL" id="SEM65051.1"/>
    </source>
</evidence>
<dbReference type="SUPFAM" id="SSF48695">
    <property type="entry name" value="Multiheme cytochromes"/>
    <property type="match status" value="2"/>
</dbReference>
<dbReference type="Gene3D" id="1.10.3820.10">
    <property type="entry name" value="Di-heme elbow motif domain"/>
    <property type="match status" value="1"/>
</dbReference>
<feature type="domain" description="NapC/NirT cytochrome c N-terminal" evidence="8">
    <location>
        <begin position="43"/>
        <end position="180"/>
    </location>
</feature>
<evidence type="ECO:0000256" key="6">
    <source>
        <dbReference type="ARBA" id="ARBA00022982"/>
    </source>
</evidence>
<accession>A0A1H8A382</accession>
<organism evidence="9 10">
    <name type="scientific">Mesobacillus persicus</name>
    <dbReference type="NCBI Taxonomy" id="930146"/>
    <lineage>
        <taxon>Bacteria</taxon>
        <taxon>Bacillati</taxon>
        <taxon>Bacillota</taxon>
        <taxon>Bacilli</taxon>
        <taxon>Bacillales</taxon>
        <taxon>Bacillaceae</taxon>
        <taxon>Mesobacillus</taxon>
    </lineage>
</organism>
<dbReference type="GO" id="GO:0046872">
    <property type="term" value="F:metal ion binding"/>
    <property type="evidence" value="ECO:0007669"/>
    <property type="project" value="UniProtKB-KW"/>
</dbReference>
<dbReference type="RefSeq" id="WP_090743361.1">
    <property type="nucleotide sequence ID" value="NZ_FOBW01000004.1"/>
</dbReference>
<reference evidence="10" key="1">
    <citation type="submission" date="2016-10" db="EMBL/GenBank/DDBJ databases">
        <authorList>
            <person name="Varghese N."/>
            <person name="Submissions S."/>
        </authorList>
    </citation>
    <scope>NUCLEOTIDE SEQUENCE [LARGE SCALE GENOMIC DNA]</scope>
    <source>
        <strain evidence="10">B48,IBRC-M 10115,DSM 25386,CECT 8001</strain>
    </source>
</reference>
<dbReference type="Pfam" id="PF03264">
    <property type="entry name" value="Cytochrom_NNT"/>
    <property type="match status" value="1"/>
</dbReference>
<dbReference type="GO" id="GO:0030313">
    <property type="term" value="C:cell envelope"/>
    <property type="evidence" value="ECO:0007669"/>
    <property type="project" value="UniProtKB-SubCell"/>
</dbReference>